<dbReference type="InterPro" id="IPR036691">
    <property type="entry name" value="Endo/exonu/phosph_ase_sf"/>
</dbReference>
<dbReference type="SUPFAM" id="SSF56219">
    <property type="entry name" value="DNase I-like"/>
    <property type="match status" value="1"/>
</dbReference>
<dbReference type="SUPFAM" id="SSF57850">
    <property type="entry name" value="RING/U-box"/>
    <property type="match status" value="1"/>
</dbReference>
<feature type="coiled-coil region" evidence="2">
    <location>
        <begin position="677"/>
        <end position="747"/>
    </location>
</feature>
<dbReference type="InterPro" id="IPR046527">
    <property type="entry name" value="PIR2-like_helical"/>
</dbReference>
<feature type="region of interest" description="Disordered" evidence="3">
    <location>
        <begin position="1"/>
        <end position="34"/>
    </location>
</feature>
<dbReference type="PANTHER" id="PTHR46405">
    <property type="entry name" value="OS05G0141500 PROTEIN"/>
    <property type="match status" value="1"/>
</dbReference>
<evidence type="ECO:0000256" key="3">
    <source>
        <dbReference type="SAM" id="MobiDB-lite"/>
    </source>
</evidence>
<evidence type="ECO:0000313" key="6">
    <source>
        <dbReference type="Proteomes" id="UP000306102"/>
    </source>
</evidence>
<reference evidence="5 6" key="1">
    <citation type="journal article" date="2018" name="Proc. Natl. Acad. Sci. U.S.A.">
        <title>Draft genome sequence of Camellia sinensis var. sinensis provides insights into the evolution of the tea genome and tea quality.</title>
        <authorList>
            <person name="Wei C."/>
            <person name="Yang H."/>
            <person name="Wang S."/>
            <person name="Zhao J."/>
            <person name="Liu C."/>
            <person name="Gao L."/>
            <person name="Xia E."/>
            <person name="Lu Y."/>
            <person name="Tai Y."/>
            <person name="She G."/>
            <person name="Sun J."/>
            <person name="Cao H."/>
            <person name="Tong W."/>
            <person name="Gao Q."/>
            <person name="Li Y."/>
            <person name="Deng W."/>
            <person name="Jiang X."/>
            <person name="Wang W."/>
            <person name="Chen Q."/>
            <person name="Zhang S."/>
            <person name="Li H."/>
            <person name="Wu J."/>
            <person name="Wang P."/>
            <person name="Li P."/>
            <person name="Shi C."/>
            <person name="Zheng F."/>
            <person name="Jian J."/>
            <person name="Huang B."/>
            <person name="Shan D."/>
            <person name="Shi M."/>
            <person name="Fang C."/>
            <person name="Yue Y."/>
            <person name="Li F."/>
            <person name="Li D."/>
            <person name="Wei S."/>
            <person name="Han B."/>
            <person name="Jiang C."/>
            <person name="Yin Y."/>
            <person name="Xia T."/>
            <person name="Zhang Z."/>
            <person name="Bennetzen J.L."/>
            <person name="Zhao S."/>
            <person name="Wan X."/>
        </authorList>
    </citation>
    <scope>NUCLEOTIDE SEQUENCE [LARGE SCALE GENOMIC DNA]</scope>
    <source>
        <strain evidence="6">cv. Shuchazao</strain>
        <tissue evidence="5">Leaf</tissue>
    </source>
</reference>
<dbReference type="Pfam" id="PF20235">
    <property type="entry name" value="PIR2-like_helical"/>
    <property type="match status" value="1"/>
</dbReference>
<dbReference type="PROSITE" id="PS50089">
    <property type="entry name" value="ZF_RING_2"/>
    <property type="match status" value="1"/>
</dbReference>
<gene>
    <name evidence="5" type="ORF">TEA_020727</name>
</gene>
<feature type="compositionally biased region" description="Low complexity" evidence="3">
    <location>
        <begin position="1"/>
        <end position="20"/>
    </location>
</feature>
<dbReference type="InterPro" id="IPR046934">
    <property type="entry name" value="PIR2-like"/>
</dbReference>
<sequence length="1092" mass="121721">MADGGSSDSSNQGSSSVSNQEKAPRNKRKYLPEFSLDVPNDVSASLTEFPRYELSAEKFQNTQSDPGSLEAKSRVEELHHDDWDDPIAYQLEELLSLNLSATFQSAIKKIANNGYSEEVSEWAILRSGLYYGSKDPVSNIVDGALVFLKRENEYDISSHRIFEDLENLVEYTMLEMICVLREVKPSLTIAEAMWFLLICDLNLSYACSVEGDSLSVFGGKEIPRESSSDSTLSQMQKSDALSDSTPAQLKSEALISETVLSTPINTYISKPSMSNAQKLWSEMHRVGGILNLPDPMCPFVHEVTTPVNETRVSVSDAGGKSLGITEEYVQSMCQLSAVDEKSGSSRKGCMVNSKRDMLRLKSFHVEKHCKGHVSKGTLRAKFSTWSGLVLDKKVKSPSDSSGVNIKTTSSKTSIAVGVNMLVAKKTHHHSNNTPSALAPMDNPALLPSNDIVSALPAANAKLHSTLHSEKNATLKPQVSVPASPKIFDCYAGIPYDKCLGKYVPQNEKDELILMLVPRLQILQKELDGWTDWANQKVMQAARRLGKDLAELKALRQEKEEAGKFEKEKHILEENTVKRLSEMVCALDNATSQVEIANTTVCRLEEKNSVLKKEMEAAGLQAIGSAANLQEALLREQDALKRVQSWDAEKSLLQEEVSTDKHQVAVLQHVLEKAKGLYNQIEGRHKQEEKVKEKLLIEASSIRKKREHLESLAKAEEDVIRQKAENELQKYKEDIKKLECKISELILESEASKIAALRGGIDGIHGSYSTECKDFQARKVTKKLAVFWDNFGGRSARAERECVMCLTEEISVVFLPCAHQALCVNCNELHEKQGMNDCPSCRTPIKRRIKTHLSNIKIHGLAWNGYRDGDQNHGSITNCLVGLRESFSQLMNVLKATIDVPGVGEVNFHSTHLDHLDENWRMKQINAIIQSNDGPHILAGGLNSLDETDYSPERWTDIVKYYEEMGKPTPKLDVIRFLKSKQYADAKDFAGECESVVMIAKGQSVQGTCKYGTRVDYILASSDSPYKFVPGSYSVFSSKGTSDHHIVKVDMLKMESGAEQCVHRKRRQQKQKIVKITNSSSSKGIWKHTEIDR</sequence>
<protein>
    <recommendedName>
        <fullName evidence="4">RING-type domain-containing protein</fullName>
    </recommendedName>
</protein>
<comment type="caution">
    <text evidence="5">The sequence shown here is derived from an EMBL/GenBank/DDBJ whole genome shotgun (WGS) entry which is preliminary data.</text>
</comment>
<feature type="domain" description="RING-type" evidence="4">
    <location>
        <begin position="801"/>
        <end position="841"/>
    </location>
</feature>
<feature type="region of interest" description="Disordered" evidence="3">
    <location>
        <begin position="223"/>
        <end position="245"/>
    </location>
</feature>
<keyword evidence="2" id="KW-0175">Coiled coil</keyword>
<dbReference type="FunFam" id="3.60.10.10:FF:000045">
    <property type="entry name" value="Endonuclease/exonuclease/phosphatase family protein"/>
    <property type="match status" value="1"/>
</dbReference>
<dbReference type="CDD" id="cd23128">
    <property type="entry name" value="RING-HC_MIP1-like"/>
    <property type="match status" value="1"/>
</dbReference>
<name>A0A4S4EHK4_CAMSN</name>
<feature type="coiled-coil region" evidence="2">
    <location>
        <begin position="541"/>
        <end position="574"/>
    </location>
</feature>
<dbReference type="InterPro" id="IPR013083">
    <property type="entry name" value="Znf_RING/FYVE/PHD"/>
</dbReference>
<evidence type="ECO:0000256" key="2">
    <source>
        <dbReference type="SAM" id="Coils"/>
    </source>
</evidence>
<keyword evidence="1" id="KW-0479">Metal-binding</keyword>
<evidence type="ECO:0000313" key="5">
    <source>
        <dbReference type="EMBL" id="THG15494.1"/>
    </source>
</evidence>
<proteinExistence type="predicted"/>
<keyword evidence="6" id="KW-1185">Reference proteome</keyword>
<accession>A0A4S4EHK4</accession>
<dbReference type="Gene3D" id="3.60.10.10">
    <property type="entry name" value="Endonuclease/exonuclease/phosphatase"/>
    <property type="match status" value="1"/>
</dbReference>
<organism evidence="5 6">
    <name type="scientific">Camellia sinensis var. sinensis</name>
    <name type="common">China tea</name>
    <dbReference type="NCBI Taxonomy" id="542762"/>
    <lineage>
        <taxon>Eukaryota</taxon>
        <taxon>Viridiplantae</taxon>
        <taxon>Streptophyta</taxon>
        <taxon>Embryophyta</taxon>
        <taxon>Tracheophyta</taxon>
        <taxon>Spermatophyta</taxon>
        <taxon>Magnoliopsida</taxon>
        <taxon>eudicotyledons</taxon>
        <taxon>Gunneridae</taxon>
        <taxon>Pentapetalae</taxon>
        <taxon>asterids</taxon>
        <taxon>Ericales</taxon>
        <taxon>Theaceae</taxon>
        <taxon>Camellia</taxon>
    </lineage>
</organism>
<evidence type="ECO:0000259" key="4">
    <source>
        <dbReference type="PROSITE" id="PS50089"/>
    </source>
</evidence>
<dbReference type="EMBL" id="SDRB02004687">
    <property type="protein sequence ID" value="THG15494.1"/>
    <property type="molecule type" value="Genomic_DNA"/>
</dbReference>
<evidence type="ECO:0000256" key="1">
    <source>
        <dbReference type="PROSITE-ProRule" id="PRU00175"/>
    </source>
</evidence>
<keyword evidence="1" id="KW-0862">Zinc</keyword>
<dbReference type="AlphaFoldDB" id="A0A4S4EHK4"/>
<dbReference type="Gene3D" id="3.30.40.10">
    <property type="entry name" value="Zinc/RING finger domain, C3HC4 (zinc finger)"/>
    <property type="match status" value="1"/>
</dbReference>
<feature type="compositionally biased region" description="Polar residues" evidence="3">
    <location>
        <begin position="228"/>
        <end position="245"/>
    </location>
</feature>
<dbReference type="PANTHER" id="PTHR46405:SF9">
    <property type="entry name" value="E3 UBIQUITIN-PROTEIN LIGASE RF298"/>
    <property type="match status" value="1"/>
</dbReference>
<dbReference type="Pfam" id="PF13920">
    <property type="entry name" value="zf-C3HC4_3"/>
    <property type="match status" value="1"/>
</dbReference>
<dbReference type="InterPro" id="IPR001841">
    <property type="entry name" value="Znf_RING"/>
</dbReference>
<keyword evidence="1" id="KW-0863">Zinc-finger</keyword>
<dbReference type="Proteomes" id="UP000306102">
    <property type="component" value="Unassembled WGS sequence"/>
</dbReference>
<dbReference type="GO" id="GO:0008270">
    <property type="term" value="F:zinc ion binding"/>
    <property type="evidence" value="ECO:0007669"/>
    <property type="project" value="UniProtKB-KW"/>
</dbReference>